<dbReference type="InterPro" id="IPR011008">
    <property type="entry name" value="Dimeric_a/b-barrel"/>
</dbReference>
<dbReference type="PANTHER" id="PTHR33606:SF3">
    <property type="entry name" value="PROTEIN YCII"/>
    <property type="match status" value="1"/>
</dbReference>
<dbReference type="AlphaFoldDB" id="A0A8T4ILM9"/>
<proteinExistence type="inferred from homology"/>
<dbReference type="InterPro" id="IPR051807">
    <property type="entry name" value="Sec-metab_biosynth-assoc"/>
</dbReference>
<dbReference type="EMBL" id="JAGRQC010000007">
    <property type="protein sequence ID" value="MBR0554025.1"/>
    <property type="molecule type" value="Genomic_DNA"/>
</dbReference>
<feature type="domain" description="YCII-related" evidence="2">
    <location>
        <begin position="1"/>
        <end position="87"/>
    </location>
</feature>
<evidence type="ECO:0000313" key="3">
    <source>
        <dbReference type="EMBL" id="MBR0554025.1"/>
    </source>
</evidence>
<dbReference type="InterPro" id="IPR005545">
    <property type="entry name" value="YCII"/>
</dbReference>
<organism evidence="3 4">
    <name type="scientific">Stakelama marina</name>
    <dbReference type="NCBI Taxonomy" id="2826939"/>
    <lineage>
        <taxon>Bacteria</taxon>
        <taxon>Pseudomonadati</taxon>
        <taxon>Pseudomonadota</taxon>
        <taxon>Alphaproteobacteria</taxon>
        <taxon>Sphingomonadales</taxon>
        <taxon>Sphingomonadaceae</taxon>
        <taxon>Stakelama</taxon>
    </lineage>
</organism>
<dbReference type="RefSeq" id="WP_284055273.1">
    <property type="nucleotide sequence ID" value="NZ_JAGRQC010000007.1"/>
</dbReference>
<keyword evidence="4" id="KW-1185">Reference proteome</keyword>
<accession>A0A8T4ILM9</accession>
<evidence type="ECO:0000259" key="2">
    <source>
        <dbReference type="Pfam" id="PF03795"/>
    </source>
</evidence>
<dbReference type="NCBIfam" id="NF009508">
    <property type="entry name" value="PRK12866.1"/>
    <property type="match status" value="1"/>
</dbReference>
<sequence length="99" mass="10843">MAHFLLIYDLAPDYLERRAALRDEHLSLAWAAADRGELVLGGALDDPVDRAVLLFEGDGPEGAEAFAKADPYVTKGLVTHWRVRRWTTVVGDGAATPVR</sequence>
<dbReference type="Gene3D" id="3.30.70.1060">
    <property type="entry name" value="Dimeric alpha+beta barrel"/>
    <property type="match status" value="1"/>
</dbReference>
<gene>
    <name evidence="3" type="ORF">J7S20_16090</name>
</gene>
<dbReference type="Pfam" id="PF03795">
    <property type="entry name" value="YCII"/>
    <property type="match status" value="1"/>
</dbReference>
<protein>
    <submittedName>
        <fullName evidence="3">YciI family protein</fullName>
    </submittedName>
</protein>
<evidence type="ECO:0000313" key="4">
    <source>
        <dbReference type="Proteomes" id="UP000676996"/>
    </source>
</evidence>
<dbReference type="SUPFAM" id="SSF54909">
    <property type="entry name" value="Dimeric alpha+beta barrel"/>
    <property type="match status" value="1"/>
</dbReference>
<dbReference type="Proteomes" id="UP000676996">
    <property type="component" value="Unassembled WGS sequence"/>
</dbReference>
<comment type="caution">
    <text evidence="3">The sequence shown here is derived from an EMBL/GenBank/DDBJ whole genome shotgun (WGS) entry which is preliminary data.</text>
</comment>
<dbReference type="PANTHER" id="PTHR33606">
    <property type="entry name" value="PROTEIN YCII"/>
    <property type="match status" value="1"/>
</dbReference>
<evidence type="ECO:0000256" key="1">
    <source>
        <dbReference type="ARBA" id="ARBA00007689"/>
    </source>
</evidence>
<reference evidence="3" key="1">
    <citation type="submission" date="2021-04" db="EMBL/GenBank/DDBJ databases">
        <title>Ouciella asimina sp. nov., isolated from the surface seawater in the hydrothermal field of Okinawa Trough.</title>
        <authorList>
            <person name="Shuang W."/>
        </authorList>
    </citation>
    <scope>NUCLEOTIDE SEQUENCE</scope>
    <source>
        <strain evidence="3">LXI357</strain>
    </source>
</reference>
<name>A0A8T4ILM9_9SPHN</name>
<comment type="similarity">
    <text evidence="1">Belongs to the YciI family.</text>
</comment>